<organism evidence="3 4">
    <name type="scientific">Parendozoicomonas callyspongiae</name>
    <dbReference type="NCBI Taxonomy" id="2942213"/>
    <lineage>
        <taxon>Bacteria</taxon>
        <taxon>Pseudomonadati</taxon>
        <taxon>Pseudomonadota</taxon>
        <taxon>Gammaproteobacteria</taxon>
        <taxon>Oceanospirillales</taxon>
        <taxon>Endozoicomonadaceae</taxon>
        <taxon>Parendozoicomonas</taxon>
    </lineage>
</organism>
<feature type="domain" description="Death" evidence="2">
    <location>
        <begin position="33"/>
        <end position="97"/>
    </location>
</feature>
<evidence type="ECO:0000313" key="4">
    <source>
        <dbReference type="Proteomes" id="UP001203338"/>
    </source>
</evidence>
<accession>A0ABT0PGG5</accession>
<keyword evidence="4" id="KW-1185">Reference proteome</keyword>
<name>A0ABT0PGG5_9GAMM</name>
<dbReference type="Proteomes" id="UP001203338">
    <property type="component" value="Unassembled WGS sequence"/>
</dbReference>
<sequence>MLRLTPSSLGPGATGHPAPAPHTPIPEDSKQLRALMTLLAGNDAELNWKKFGQALELNKSDLQIIERGAPPCPAMEVFNKWTRSSPDTSLEKLRSALILSGISASCFKDDGTLEDSEWHLQNQARLPCTVSELPRNNCEGQNIIEPFSRLDEEWYKIGAMLGVSLADLNKIITKNRSCKNMRGLDLLNLICRSYPDITLGQVITVFCHPSISLFGEANTLLAKSKNTPQPRPQPQTYMQPQRSFSSVAATSHLTESVIASPYKHQSSSSHDASTYSPAGRWGHSHNAMTAPYTIRPSRKEKEPKKAVDLLKGRPDPDYQLQMKHLPWLLQNANVGTDWYTFGISLGLDSRKLAVIEADCSKIDARVQKMYAHFLQVKNCTLGDFLDAMEAKCKMVTMAHTIARSSSELLHVPECAPPVNLAPSAPALLPVVAPFCPRGGQAKDVILTDEHLGWLVENANVATSWMGMGIQLGVDWKYLEELNESQNTHNCLTGVYRKWLSIDPFPKNLEMLISVLNKKSVGQNTLAAELVKKVCGK</sequence>
<gene>
    <name evidence="3" type="ORF">M3P05_09240</name>
</gene>
<comment type="caution">
    <text evidence="3">The sequence shown here is derived from an EMBL/GenBank/DDBJ whole genome shotgun (WGS) entry which is preliminary data.</text>
</comment>
<feature type="region of interest" description="Disordered" evidence="1">
    <location>
        <begin position="260"/>
        <end position="305"/>
    </location>
</feature>
<evidence type="ECO:0000256" key="1">
    <source>
        <dbReference type="SAM" id="MobiDB-lite"/>
    </source>
</evidence>
<reference evidence="3 4" key="1">
    <citation type="submission" date="2022-05" db="EMBL/GenBank/DDBJ databases">
        <authorList>
            <person name="Park J.-S."/>
        </authorList>
    </citation>
    <scope>NUCLEOTIDE SEQUENCE [LARGE SCALE GENOMIC DNA]</scope>
    <source>
        <strain evidence="3 4">2012CJ34-2</strain>
    </source>
</reference>
<proteinExistence type="predicted"/>
<dbReference type="RefSeq" id="WP_249699271.1">
    <property type="nucleotide sequence ID" value="NZ_JAMFLX010000010.1"/>
</dbReference>
<dbReference type="SUPFAM" id="SSF47986">
    <property type="entry name" value="DEATH domain"/>
    <property type="match status" value="1"/>
</dbReference>
<evidence type="ECO:0000313" key="3">
    <source>
        <dbReference type="EMBL" id="MCL6270116.1"/>
    </source>
</evidence>
<evidence type="ECO:0000259" key="2">
    <source>
        <dbReference type="PROSITE" id="PS50017"/>
    </source>
</evidence>
<dbReference type="CDD" id="cd01670">
    <property type="entry name" value="Death"/>
    <property type="match status" value="2"/>
</dbReference>
<dbReference type="Gene3D" id="1.10.533.10">
    <property type="entry name" value="Death Domain, Fas"/>
    <property type="match status" value="1"/>
</dbReference>
<dbReference type="PROSITE" id="PS50017">
    <property type="entry name" value="DEATH_DOMAIN"/>
    <property type="match status" value="1"/>
</dbReference>
<dbReference type="InterPro" id="IPR011029">
    <property type="entry name" value="DEATH-like_dom_sf"/>
</dbReference>
<protein>
    <recommendedName>
        <fullName evidence="2">Death domain-containing protein</fullName>
    </recommendedName>
</protein>
<feature type="compositionally biased region" description="Polar residues" evidence="1">
    <location>
        <begin position="263"/>
        <end position="276"/>
    </location>
</feature>
<feature type="region of interest" description="Disordered" evidence="1">
    <location>
        <begin position="1"/>
        <end position="27"/>
    </location>
</feature>
<dbReference type="EMBL" id="JAMFLX010000010">
    <property type="protein sequence ID" value="MCL6270116.1"/>
    <property type="molecule type" value="Genomic_DNA"/>
</dbReference>
<dbReference type="InterPro" id="IPR000488">
    <property type="entry name" value="Death_dom"/>
</dbReference>